<keyword evidence="2" id="KW-1185">Reference proteome</keyword>
<name>A0ABV5G695_9MICC</name>
<dbReference type="Proteomes" id="UP001589575">
    <property type="component" value="Unassembled WGS sequence"/>
</dbReference>
<sequence length="142" mass="16334">MSGLGRRHLARIHGQGVGLADAVDPLGRFGSHERCPVLRFHVDHFPIWALHRIPIHVLHRFIQTDPRAFAEKLRSHKIIVAEGGLHAEPVVRLDQRRALPIFPFHFHTNDHAFNVPFFCHHDRPPVVRHRQPDADVVPSVRQ</sequence>
<proteinExistence type="predicted"/>
<accession>A0ABV5G695</accession>
<protein>
    <submittedName>
        <fullName evidence="1">Uncharacterized protein</fullName>
    </submittedName>
</protein>
<organism evidence="1 2">
    <name type="scientific">Citricoccus parietis</name>
    <dbReference type="NCBI Taxonomy" id="592307"/>
    <lineage>
        <taxon>Bacteria</taxon>
        <taxon>Bacillati</taxon>
        <taxon>Actinomycetota</taxon>
        <taxon>Actinomycetes</taxon>
        <taxon>Micrococcales</taxon>
        <taxon>Micrococcaceae</taxon>
        <taxon>Citricoccus</taxon>
    </lineage>
</organism>
<dbReference type="EMBL" id="JBHMFI010000002">
    <property type="protein sequence ID" value="MFB9074424.1"/>
    <property type="molecule type" value="Genomic_DNA"/>
</dbReference>
<reference evidence="1 2" key="1">
    <citation type="submission" date="2024-09" db="EMBL/GenBank/DDBJ databases">
        <authorList>
            <person name="Sun Q."/>
            <person name="Mori K."/>
        </authorList>
    </citation>
    <scope>NUCLEOTIDE SEQUENCE [LARGE SCALE GENOMIC DNA]</scope>
    <source>
        <strain evidence="1 2">CCM 7609</strain>
    </source>
</reference>
<gene>
    <name evidence="1" type="ORF">ACFFX0_25835</name>
</gene>
<evidence type="ECO:0000313" key="2">
    <source>
        <dbReference type="Proteomes" id="UP001589575"/>
    </source>
</evidence>
<evidence type="ECO:0000313" key="1">
    <source>
        <dbReference type="EMBL" id="MFB9074424.1"/>
    </source>
</evidence>
<comment type="caution">
    <text evidence="1">The sequence shown here is derived from an EMBL/GenBank/DDBJ whole genome shotgun (WGS) entry which is preliminary data.</text>
</comment>